<dbReference type="WBParaSite" id="HPBE_0001680001-mRNA-1">
    <property type="protein sequence ID" value="HPBE_0001680001-mRNA-1"/>
    <property type="gene ID" value="HPBE_0001680001"/>
</dbReference>
<dbReference type="PANTHER" id="PTHR23294">
    <property type="entry name" value="ET TRANSLATION PRODUCT-RELATED"/>
    <property type="match status" value="1"/>
</dbReference>
<keyword evidence="3 6" id="KW-0812">Transmembrane</keyword>
<keyword evidence="8" id="KW-1185">Reference proteome</keyword>
<evidence type="ECO:0000256" key="4">
    <source>
        <dbReference type="ARBA" id="ARBA00022989"/>
    </source>
</evidence>
<dbReference type="InterPro" id="IPR051617">
    <property type="entry name" value="UNC-93-like_regulator"/>
</dbReference>
<dbReference type="InterPro" id="IPR036259">
    <property type="entry name" value="MFS_trans_sf"/>
</dbReference>
<evidence type="ECO:0000256" key="5">
    <source>
        <dbReference type="ARBA" id="ARBA00023136"/>
    </source>
</evidence>
<evidence type="ECO:0000313" key="8">
    <source>
        <dbReference type="Proteomes" id="UP000050761"/>
    </source>
</evidence>
<name>A0A183G5C3_HELPZ</name>
<keyword evidence="4 6" id="KW-1133">Transmembrane helix</keyword>
<comment type="similarity">
    <text evidence="2">Belongs to the unc-93 family.</text>
</comment>
<evidence type="ECO:0000256" key="2">
    <source>
        <dbReference type="ARBA" id="ARBA00009172"/>
    </source>
</evidence>
<dbReference type="InterPro" id="IPR010291">
    <property type="entry name" value="Ion_channel_UNC-93"/>
</dbReference>
<reference evidence="9" key="2">
    <citation type="submission" date="2019-09" db="UniProtKB">
        <authorList>
            <consortium name="WormBaseParasite"/>
        </authorList>
    </citation>
    <scope>IDENTIFICATION</scope>
</reference>
<accession>A0A3P7ZZZ6</accession>
<accession>A0A183G5C3</accession>
<evidence type="ECO:0000256" key="1">
    <source>
        <dbReference type="ARBA" id="ARBA00004141"/>
    </source>
</evidence>
<evidence type="ECO:0000256" key="3">
    <source>
        <dbReference type="ARBA" id="ARBA00022692"/>
    </source>
</evidence>
<keyword evidence="5 6" id="KW-0472">Membrane</keyword>
<organism evidence="8 9">
    <name type="scientific">Heligmosomoides polygyrus</name>
    <name type="common">Parasitic roundworm</name>
    <dbReference type="NCBI Taxonomy" id="6339"/>
    <lineage>
        <taxon>Eukaryota</taxon>
        <taxon>Metazoa</taxon>
        <taxon>Ecdysozoa</taxon>
        <taxon>Nematoda</taxon>
        <taxon>Chromadorea</taxon>
        <taxon>Rhabditida</taxon>
        <taxon>Rhabditina</taxon>
        <taxon>Rhabditomorpha</taxon>
        <taxon>Strongyloidea</taxon>
        <taxon>Heligmosomidae</taxon>
        <taxon>Heligmosomoides</taxon>
    </lineage>
</organism>
<evidence type="ECO:0000313" key="7">
    <source>
        <dbReference type="EMBL" id="VDP07037.1"/>
    </source>
</evidence>
<dbReference type="EMBL" id="UZAH01029616">
    <property type="protein sequence ID" value="VDP07037.1"/>
    <property type="molecule type" value="Genomic_DNA"/>
</dbReference>
<dbReference type="SUPFAM" id="SSF103473">
    <property type="entry name" value="MFS general substrate transporter"/>
    <property type="match status" value="1"/>
</dbReference>
<comment type="subcellular location">
    <subcellularLocation>
        <location evidence="1">Membrane</location>
        <topology evidence="1">Multi-pass membrane protein</topology>
    </subcellularLocation>
</comment>
<feature type="transmembrane region" description="Helical" evidence="6">
    <location>
        <begin position="55"/>
        <end position="76"/>
    </location>
</feature>
<dbReference type="AlphaFoldDB" id="A0A183G5C3"/>
<feature type="transmembrane region" description="Helical" evidence="6">
    <location>
        <begin position="7"/>
        <end position="27"/>
    </location>
</feature>
<dbReference type="GO" id="GO:0016020">
    <property type="term" value="C:membrane"/>
    <property type="evidence" value="ECO:0007669"/>
    <property type="project" value="UniProtKB-SubCell"/>
</dbReference>
<dbReference type="Proteomes" id="UP000050761">
    <property type="component" value="Unassembled WGS sequence"/>
</dbReference>
<dbReference type="Gene3D" id="1.20.1250.20">
    <property type="entry name" value="MFS general substrate transporter like domains"/>
    <property type="match status" value="1"/>
</dbReference>
<dbReference type="Pfam" id="PF05978">
    <property type="entry name" value="UNC-93"/>
    <property type="match status" value="1"/>
</dbReference>
<evidence type="ECO:0000256" key="6">
    <source>
        <dbReference type="SAM" id="Phobius"/>
    </source>
</evidence>
<protein>
    <submittedName>
        <fullName evidence="9">MFS domain-containing protein</fullName>
    </submittedName>
</protein>
<proteinExistence type="inferred from homology"/>
<gene>
    <name evidence="7" type="ORF">HPBE_LOCUS16797</name>
</gene>
<reference evidence="7 8" key="1">
    <citation type="submission" date="2018-11" db="EMBL/GenBank/DDBJ databases">
        <authorList>
            <consortium name="Pathogen Informatics"/>
        </authorList>
    </citation>
    <scope>NUCLEOTIDE SEQUENCE [LARGE SCALE GENOMIC DNA]</scope>
</reference>
<feature type="transmembrane region" description="Helical" evidence="6">
    <location>
        <begin position="83"/>
        <end position="108"/>
    </location>
</feature>
<dbReference type="OrthoDB" id="196103at2759"/>
<evidence type="ECO:0000313" key="9">
    <source>
        <dbReference type="WBParaSite" id="HPBE_0001680001-mRNA-1"/>
    </source>
</evidence>
<dbReference type="PANTHER" id="PTHR23294:SF18">
    <property type="entry name" value="UNC93-LIKE PROTEIN MFSD11"/>
    <property type="match status" value="1"/>
</dbReference>
<sequence length="119" mass="13486">MDPGSWRYELICIVCLGVGTMCLMNGYDTQSFLVEPVLHSVHMREPTRMEKHAGYYGQAVLYGTYTSATLIAPWICFRIGSKWSLFVGSLLFTVYQAGFFVLNSYYYYLSQALMGIGFA</sequence>